<dbReference type="Proteomes" id="UP000078550">
    <property type="component" value="Unassembled WGS sequence"/>
</dbReference>
<dbReference type="AlphaFoldDB" id="A0A1A8ZNJ0"/>
<dbReference type="GO" id="GO:0030126">
    <property type="term" value="C:COPI vesicle coat"/>
    <property type="evidence" value="ECO:0007669"/>
    <property type="project" value="TreeGrafter"/>
</dbReference>
<gene>
    <name evidence="2" type="ORF">POVWA2_050470</name>
</gene>
<dbReference type="InterPro" id="IPR016460">
    <property type="entry name" value="COPB1"/>
</dbReference>
<feature type="domain" description="Coatomer beta subunit appendage platform" evidence="1">
    <location>
        <begin position="36"/>
        <end position="91"/>
    </location>
</feature>
<reference evidence="3" key="1">
    <citation type="submission" date="2016-05" db="EMBL/GenBank/DDBJ databases">
        <authorList>
            <person name="Naeem Raeece"/>
        </authorList>
    </citation>
    <scope>NUCLEOTIDE SEQUENCE [LARGE SCALE GENOMIC DNA]</scope>
</reference>
<dbReference type="GO" id="GO:0006888">
    <property type="term" value="P:endoplasmic reticulum to Golgi vesicle-mediated transport"/>
    <property type="evidence" value="ECO:0007669"/>
    <property type="project" value="TreeGrafter"/>
</dbReference>
<dbReference type="PANTHER" id="PTHR10635">
    <property type="entry name" value="COATOMER SUBUNIT BETA"/>
    <property type="match status" value="1"/>
</dbReference>
<sequence>MTIVERFMPLEYYEKETKNKPENDNISPIDVYISYISTLEDLQCLVNNSAFFAVNLFSRSVFGEDSLANLSIQKNPDGKLTGSIRVRSRTQVRSRRRVEASPHRAHRAHHANLQHHYDIFFFFFFTPQGIALSLGDKITLVQTGITTDTH</sequence>
<accession>A0A1A8ZNJ0</accession>
<protein>
    <submittedName>
        <fullName evidence="2">Coatamer protein, beta subunit, putative</fullName>
    </submittedName>
</protein>
<dbReference type="Pfam" id="PF14806">
    <property type="entry name" value="Coatomer_b_Cpla"/>
    <property type="match status" value="1"/>
</dbReference>
<organism evidence="2 3">
    <name type="scientific">Plasmodium ovale wallikeri</name>
    <dbReference type="NCBI Taxonomy" id="864142"/>
    <lineage>
        <taxon>Eukaryota</taxon>
        <taxon>Sar</taxon>
        <taxon>Alveolata</taxon>
        <taxon>Apicomplexa</taxon>
        <taxon>Aconoidasida</taxon>
        <taxon>Haemosporida</taxon>
        <taxon>Plasmodiidae</taxon>
        <taxon>Plasmodium</taxon>
        <taxon>Plasmodium (Plasmodium)</taxon>
    </lineage>
</organism>
<proteinExistence type="predicted"/>
<evidence type="ECO:0000259" key="1">
    <source>
        <dbReference type="Pfam" id="PF14806"/>
    </source>
</evidence>
<dbReference type="EMBL" id="FLRE01000179">
    <property type="protein sequence ID" value="SBT45665.1"/>
    <property type="molecule type" value="Genomic_DNA"/>
</dbReference>
<dbReference type="PANTHER" id="PTHR10635:SF0">
    <property type="entry name" value="COATOMER SUBUNIT BETA"/>
    <property type="match status" value="1"/>
</dbReference>
<dbReference type="GO" id="GO:0006886">
    <property type="term" value="P:intracellular protein transport"/>
    <property type="evidence" value="ECO:0007669"/>
    <property type="project" value="InterPro"/>
</dbReference>
<evidence type="ECO:0000313" key="2">
    <source>
        <dbReference type="EMBL" id="SBT45665.1"/>
    </source>
</evidence>
<dbReference type="GO" id="GO:0006891">
    <property type="term" value="P:intra-Golgi vesicle-mediated transport"/>
    <property type="evidence" value="ECO:0007669"/>
    <property type="project" value="TreeGrafter"/>
</dbReference>
<dbReference type="InterPro" id="IPR029446">
    <property type="entry name" value="COPB1_appendage_platform_dom"/>
</dbReference>
<evidence type="ECO:0000313" key="3">
    <source>
        <dbReference type="Proteomes" id="UP000078550"/>
    </source>
</evidence>
<name>A0A1A8ZNJ0_PLAOA</name>